<dbReference type="PROSITE" id="PS00107">
    <property type="entry name" value="PROTEIN_KINASE_ATP"/>
    <property type="match status" value="1"/>
</dbReference>
<reference evidence="9" key="1">
    <citation type="journal article" date="2017" name="Nat. Commun.">
        <title>The North American bullfrog draft genome provides insight into hormonal regulation of long noncoding RNA.</title>
        <authorList>
            <person name="Hammond S.A."/>
            <person name="Warren R.L."/>
            <person name="Vandervalk B.P."/>
            <person name="Kucuk E."/>
            <person name="Khan H."/>
            <person name="Gibb E.A."/>
            <person name="Pandoh P."/>
            <person name="Kirk H."/>
            <person name="Zhao Y."/>
            <person name="Jones M."/>
            <person name="Mungall A.J."/>
            <person name="Coope R."/>
            <person name="Pleasance S."/>
            <person name="Moore R.A."/>
            <person name="Holt R.A."/>
            <person name="Round J.M."/>
            <person name="Ohora S."/>
            <person name="Walle B.V."/>
            <person name="Veldhoen N."/>
            <person name="Helbing C.C."/>
            <person name="Birol I."/>
        </authorList>
    </citation>
    <scope>NUCLEOTIDE SEQUENCE [LARGE SCALE GENOMIC DNA]</scope>
</reference>
<dbReference type="PROSITE" id="PS50011">
    <property type="entry name" value="PROTEIN_KINASE_DOM"/>
    <property type="match status" value="1"/>
</dbReference>
<dbReference type="AlphaFoldDB" id="A0A2G9RQ28"/>
<sequence>MAIDSHKGQELVHAKAPVYPPFSLSQSAGVLKNKMGEPEKYCAPLENKDSHWAKLFYNGTATEKKESSAMGISIIAQPECENNPQICPTFQGGPLYIPDSKQYNLAESIEHIPNNVVHSTEGKPAQSKKFIRNKRKKRKRGRTTPEQETRAPVPVQEDESLSKPWDSNDILDYCSGNAQKNIDYPLQKTQPIDGNKNFLHKLISPDQCIYHMEARKRQPSDALYCNDPLPGIISALGLDNDEEKVSAPWDYYKLTDSCTDSKAHSVEEGVLSALRGSVSVGEPEDLCLIAKAWDEEDSEPVDNEGILFKKEMTAEDYEYREDIHWEKSKDVLGSGAFGDVYLGKDKASGFKFAAKTIHNSRFRSQELTCCLSVNSDKIVPVYGAIREGSYITVFMKMMNGGSLGQLIKRSGYLTEDRALYYLSQVLEGLIHLHANRVVHGDVKANYVPGTETHMAPEIVQGNPCGAKLDIAKEPPPLQEIPPSIHPLIRDLIVAGLQKDPNNRATASELKHRVDAALTTIGGLSSPCDSEYREPRKFPSAKKEPETTQSKPKLFPEEPVLSQHIKNITQDSPLTTNARSMEQTRTSCEMEIERLEIDLYRDNLSQLFSVKDTQFLSEDSLDPLLSGKESMNTLDTRSSGIHSWDSQMEAWSLQSDTLFSGGSTTTPSWFNGVKVQLQTFSGETLNIWESGKTKLGDLAVGISSQIPIKPFTIVNSEGDPIPWKTDIADCGIELKCSLAQDRGSTWLWRVSKGKIEEGHLEVADTGGGREGSIILIPG</sequence>
<evidence type="ECO:0000256" key="4">
    <source>
        <dbReference type="ARBA" id="ARBA00022840"/>
    </source>
</evidence>
<dbReference type="InterPro" id="IPR000719">
    <property type="entry name" value="Prot_kinase_dom"/>
</dbReference>
<dbReference type="GO" id="GO:0004672">
    <property type="term" value="F:protein kinase activity"/>
    <property type="evidence" value="ECO:0007669"/>
    <property type="project" value="InterPro"/>
</dbReference>
<proteinExistence type="predicted"/>
<feature type="domain" description="Protein kinase" evidence="7">
    <location>
        <begin position="326"/>
        <end position="624"/>
    </location>
</feature>
<dbReference type="Proteomes" id="UP000228934">
    <property type="component" value="Unassembled WGS sequence"/>
</dbReference>
<dbReference type="PANTHER" id="PTHR48016:SF9">
    <property type="entry name" value="MITOGEN-ACTIVATED PROTEIN KINASE KINASE KINASE 14"/>
    <property type="match status" value="1"/>
</dbReference>
<dbReference type="InterPro" id="IPR050538">
    <property type="entry name" value="MAP_kinase_kinase_kinase"/>
</dbReference>
<accession>A0A2G9RQ28</accession>
<organism evidence="8 9">
    <name type="scientific">Aquarana catesbeiana</name>
    <name type="common">American bullfrog</name>
    <name type="synonym">Rana catesbeiana</name>
    <dbReference type="NCBI Taxonomy" id="8400"/>
    <lineage>
        <taxon>Eukaryota</taxon>
        <taxon>Metazoa</taxon>
        <taxon>Chordata</taxon>
        <taxon>Craniata</taxon>
        <taxon>Vertebrata</taxon>
        <taxon>Euteleostomi</taxon>
        <taxon>Amphibia</taxon>
        <taxon>Batrachia</taxon>
        <taxon>Anura</taxon>
        <taxon>Neobatrachia</taxon>
        <taxon>Ranoidea</taxon>
        <taxon>Ranidae</taxon>
        <taxon>Aquarana</taxon>
    </lineage>
</organism>
<keyword evidence="4 5" id="KW-0067">ATP-binding</keyword>
<dbReference type="GO" id="GO:0005524">
    <property type="term" value="F:ATP binding"/>
    <property type="evidence" value="ECO:0007669"/>
    <property type="project" value="UniProtKB-UniRule"/>
</dbReference>
<evidence type="ECO:0000256" key="5">
    <source>
        <dbReference type="PROSITE-ProRule" id="PRU10141"/>
    </source>
</evidence>
<evidence type="ECO:0000259" key="7">
    <source>
        <dbReference type="PROSITE" id="PS50011"/>
    </source>
</evidence>
<protein>
    <recommendedName>
        <fullName evidence="7">Protein kinase domain-containing protein</fullName>
    </recommendedName>
</protein>
<evidence type="ECO:0000256" key="3">
    <source>
        <dbReference type="ARBA" id="ARBA00022777"/>
    </source>
</evidence>
<evidence type="ECO:0000313" key="8">
    <source>
        <dbReference type="EMBL" id="PIO29990.1"/>
    </source>
</evidence>
<keyword evidence="9" id="KW-1185">Reference proteome</keyword>
<dbReference type="SUPFAM" id="SSF56112">
    <property type="entry name" value="Protein kinase-like (PK-like)"/>
    <property type="match status" value="1"/>
</dbReference>
<feature type="region of interest" description="Disordered" evidence="6">
    <location>
        <begin position="527"/>
        <end position="552"/>
    </location>
</feature>
<feature type="compositionally biased region" description="Basic and acidic residues" evidence="6">
    <location>
        <begin position="529"/>
        <end position="545"/>
    </location>
</feature>
<evidence type="ECO:0000256" key="2">
    <source>
        <dbReference type="ARBA" id="ARBA00022741"/>
    </source>
</evidence>
<dbReference type="GO" id="GO:0007249">
    <property type="term" value="P:canonical NF-kappaB signal transduction"/>
    <property type="evidence" value="ECO:0007669"/>
    <property type="project" value="TreeGrafter"/>
</dbReference>
<dbReference type="InterPro" id="IPR017441">
    <property type="entry name" value="Protein_kinase_ATP_BS"/>
</dbReference>
<dbReference type="InterPro" id="IPR011009">
    <property type="entry name" value="Kinase-like_dom_sf"/>
</dbReference>
<evidence type="ECO:0000256" key="1">
    <source>
        <dbReference type="ARBA" id="ARBA00022679"/>
    </source>
</evidence>
<gene>
    <name evidence="8" type="ORF">AB205_0151950</name>
</gene>
<keyword evidence="1" id="KW-0808">Transferase</keyword>
<dbReference type="OrthoDB" id="5836549at2759"/>
<dbReference type="EMBL" id="KV935957">
    <property type="protein sequence ID" value="PIO29990.1"/>
    <property type="molecule type" value="Genomic_DNA"/>
</dbReference>
<dbReference type="Gene3D" id="3.30.200.20">
    <property type="entry name" value="Phosphorylase Kinase, domain 1"/>
    <property type="match status" value="1"/>
</dbReference>
<keyword evidence="2 5" id="KW-0547">Nucleotide-binding</keyword>
<feature type="region of interest" description="Disordered" evidence="6">
    <location>
        <begin position="116"/>
        <end position="164"/>
    </location>
</feature>
<dbReference type="Gene3D" id="1.10.510.10">
    <property type="entry name" value="Transferase(Phosphotransferase) domain 1"/>
    <property type="match status" value="2"/>
</dbReference>
<evidence type="ECO:0000313" key="9">
    <source>
        <dbReference type="Proteomes" id="UP000228934"/>
    </source>
</evidence>
<evidence type="ECO:0000256" key="6">
    <source>
        <dbReference type="SAM" id="MobiDB-lite"/>
    </source>
</evidence>
<feature type="binding site" evidence="5">
    <location>
        <position position="355"/>
    </location>
    <ligand>
        <name>ATP</name>
        <dbReference type="ChEBI" id="CHEBI:30616"/>
    </ligand>
</feature>
<name>A0A2G9RQ28_AQUCT</name>
<dbReference type="Pfam" id="PF00069">
    <property type="entry name" value="Pkinase"/>
    <property type="match status" value="1"/>
</dbReference>
<feature type="compositionally biased region" description="Basic residues" evidence="6">
    <location>
        <begin position="129"/>
        <end position="142"/>
    </location>
</feature>
<keyword evidence="3" id="KW-0418">Kinase</keyword>
<dbReference type="PANTHER" id="PTHR48016">
    <property type="entry name" value="MAP KINASE KINASE KINASE SSK2-RELATED-RELATED"/>
    <property type="match status" value="1"/>
</dbReference>